<organism evidence="9">
    <name type="scientific">marine metagenome</name>
    <dbReference type="NCBI Taxonomy" id="408172"/>
    <lineage>
        <taxon>unclassified sequences</taxon>
        <taxon>metagenomes</taxon>
        <taxon>ecological metagenomes</taxon>
    </lineage>
</organism>
<keyword evidence="5" id="KW-0406">Ion transport</keyword>
<evidence type="ECO:0000256" key="4">
    <source>
        <dbReference type="ARBA" id="ARBA00022781"/>
    </source>
</evidence>
<evidence type="ECO:0000256" key="2">
    <source>
        <dbReference type="ARBA" id="ARBA00007681"/>
    </source>
</evidence>
<dbReference type="GO" id="GO:0045259">
    <property type="term" value="C:proton-transporting ATP synthase complex"/>
    <property type="evidence" value="ECO:0007669"/>
    <property type="project" value="UniProtKB-KW"/>
</dbReference>
<evidence type="ECO:0000256" key="3">
    <source>
        <dbReference type="ARBA" id="ARBA00022448"/>
    </source>
</evidence>
<gene>
    <name evidence="9" type="ORF">METZ01_LOCUS424449</name>
</gene>
<evidence type="ECO:0000313" key="9">
    <source>
        <dbReference type="EMBL" id="SVD71595.1"/>
    </source>
</evidence>
<accession>A0A382XLW4</accession>
<keyword evidence="4" id="KW-0375">Hydrogen ion transport</keyword>
<dbReference type="Gene3D" id="1.10.287.80">
    <property type="entry name" value="ATP synthase, gamma subunit, helix hairpin domain"/>
    <property type="match status" value="1"/>
</dbReference>
<keyword evidence="3" id="KW-0813">Transport</keyword>
<name>A0A382XLW4_9ZZZZ</name>
<evidence type="ECO:0000256" key="8">
    <source>
        <dbReference type="ARBA" id="ARBA00023310"/>
    </source>
</evidence>
<keyword evidence="6" id="KW-0472">Membrane</keyword>
<dbReference type="AlphaFoldDB" id="A0A382XLW4"/>
<dbReference type="EMBL" id="UINC01168525">
    <property type="protein sequence ID" value="SVD71595.1"/>
    <property type="molecule type" value="Genomic_DNA"/>
</dbReference>
<keyword evidence="7" id="KW-0139">CF(1)</keyword>
<proteinExistence type="inferred from homology"/>
<comment type="subcellular location">
    <subcellularLocation>
        <location evidence="1">Membrane</location>
        <topology evidence="1">Peripheral membrane protein</topology>
    </subcellularLocation>
</comment>
<evidence type="ECO:0000256" key="7">
    <source>
        <dbReference type="ARBA" id="ARBA00023196"/>
    </source>
</evidence>
<evidence type="ECO:0000256" key="5">
    <source>
        <dbReference type="ARBA" id="ARBA00023065"/>
    </source>
</evidence>
<evidence type="ECO:0000256" key="1">
    <source>
        <dbReference type="ARBA" id="ARBA00004170"/>
    </source>
</evidence>
<sequence length="43" mass="4876">MKMVSAAKLRKAEEAIKSATPYSEELKFVVSSLRSRFSEEENP</sequence>
<evidence type="ECO:0000256" key="6">
    <source>
        <dbReference type="ARBA" id="ARBA00023136"/>
    </source>
</evidence>
<protein>
    <submittedName>
        <fullName evidence="9">Uncharacterized protein</fullName>
    </submittedName>
</protein>
<dbReference type="InterPro" id="IPR035968">
    <property type="entry name" value="ATP_synth_F1_ATPase_gsu"/>
</dbReference>
<comment type="similarity">
    <text evidence="2">Belongs to the ATPase gamma chain family.</text>
</comment>
<dbReference type="SUPFAM" id="SSF52943">
    <property type="entry name" value="ATP synthase (F1-ATPase), gamma subunit"/>
    <property type="match status" value="1"/>
</dbReference>
<feature type="non-terminal residue" evidence="9">
    <location>
        <position position="43"/>
    </location>
</feature>
<dbReference type="GO" id="GO:0046933">
    <property type="term" value="F:proton-transporting ATP synthase activity, rotational mechanism"/>
    <property type="evidence" value="ECO:0007669"/>
    <property type="project" value="InterPro"/>
</dbReference>
<reference evidence="9" key="1">
    <citation type="submission" date="2018-05" db="EMBL/GenBank/DDBJ databases">
        <authorList>
            <person name="Lanie J.A."/>
            <person name="Ng W.-L."/>
            <person name="Kazmierczak K.M."/>
            <person name="Andrzejewski T.M."/>
            <person name="Davidsen T.M."/>
            <person name="Wayne K.J."/>
            <person name="Tettelin H."/>
            <person name="Glass J.I."/>
            <person name="Rusch D."/>
            <person name="Podicherti R."/>
            <person name="Tsui H.-C.T."/>
            <person name="Winkler M.E."/>
        </authorList>
    </citation>
    <scope>NUCLEOTIDE SEQUENCE</scope>
</reference>
<keyword evidence="8" id="KW-0066">ATP synthesis</keyword>